<dbReference type="PANTHER" id="PTHR43235:SF1">
    <property type="entry name" value="GLUTAMINE AMIDOTRANSFERASE PB2B2.05-RELATED"/>
    <property type="match status" value="1"/>
</dbReference>
<dbReference type="PROSITE" id="PS51273">
    <property type="entry name" value="GATASE_TYPE_1"/>
    <property type="match status" value="1"/>
</dbReference>
<keyword evidence="1" id="KW-0378">Hydrolase</keyword>
<dbReference type="EMBL" id="JACOPR010000001">
    <property type="protein sequence ID" value="MBC5729619.1"/>
    <property type="molecule type" value="Genomic_DNA"/>
</dbReference>
<accession>A0ABR7HQ25</accession>
<evidence type="ECO:0000313" key="1">
    <source>
        <dbReference type="EMBL" id="MBC5729619.1"/>
    </source>
</evidence>
<comment type="caution">
    <text evidence="1">The sequence shown here is derived from an EMBL/GenBank/DDBJ whole genome shotgun (WGS) entry which is preliminary data.</text>
</comment>
<dbReference type="PANTHER" id="PTHR43235">
    <property type="entry name" value="GLUTAMINE AMIDOTRANSFERASE PB2B2.05-RELATED"/>
    <property type="match status" value="1"/>
</dbReference>
<dbReference type="GO" id="GO:0016787">
    <property type="term" value="F:hydrolase activity"/>
    <property type="evidence" value="ECO:0007669"/>
    <property type="project" value="UniProtKB-KW"/>
</dbReference>
<evidence type="ECO:0000313" key="2">
    <source>
        <dbReference type="Proteomes" id="UP000660021"/>
    </source>
</evidence>
<sequence>MEVHILVSASSSGAENYEAAVLAAGGIPHAAYCPADRTEYDGLLLCGGGDIDPCRFGQENWASSEIDPQRDASELALAASYLAAGKPVLGICRGLQILNVALGGTLLQDIGSTQVCFHTHAPGSSEDKVHAVHAEEGSLLERWYGPVFSVNSAHHQALDRIGEGLTVTARSESGLVEAVEHTALPVLALQYHPERMTGAHRRMDTVDGAPVFQWLIEQCRNRLEGR</sequence>
<name>A0ABR7HQ25_9FIRM</name>
<dbReference type="Proteomes" id="UP000660021">
    <property type="component" value="Unassembled WGS sequence"/>
</dbReference>
<dbReference type="Gene3D" id="3.40.50.880">
    <property type="match status" value="1"/>
</dbReference>
<keyword evidence="2" id="KW-1185">Reference proteome</keyword>
<gene>
    <name evidence="1" type="ORF">H8S34_02080</name>
</gene>
<organism evidence="1 2">
    <name type="scientific">Pseudoflavonifractor hominis</name>
    <dbReference type="NCBI Taxonomy" id="2763059"/>
    <lineage>
        <taxon>Bacteria</taxon>
        <taxon>Bacillati</taxon>
        <taxon>Bacillota</taxon>
        <taxon>Clostridia</taxon>
        <taxon>Eubacteriales</taxon>
        <taxon>Oscillospiraceae</taxon>
        <taxon>Pseudoflavonifractor</taxon>
    </lineage>
</organism>
<dbReference type="Pfam" id="PF07722">
    <property type="entry name" value="Peptidase_C26"/>
    <property type="match status" value="1"/>
</dbReference>
<reference evidence="1 2" key="1">
    <citation type="submission" date="2020-08" db="EMBL/GenBank/DDBJ databases">
        <title>Genome public.</title>
        <authorList>
            <person name="Liu C."/>
            <person name="Sun Q."/>
        </authorList>
    </citation>
    <scope>NUCLEOTIDE SEQUENCE [LARGE SCALE GENOMIC DNA]</scope>
    <source>
        <strain evidence="1 2">New-38</strain>
    </source>
</reference>
<dbReference type="InterPro" id="IPR044668">
    <property type="entry name" value="PuuD-like"/>
</dbReference>
<dbReference type="SUPFAM" id="SSF52317">
    <property type="entry name" value="Class I glutamine amidotransferase-like"/>
    <property type="match status" value="1"/>
</dbReference>
<dbReference type="InterPro" id="IPR029062">
    <property type="entry name" value="Class_I_gatase-like"/>
</dbReference>
<proteinExistence type="predicted"/>
<dbReference type="InterPro" id="IPR011697">
    <property type="entry name" value="Peptidase_C26"/>
</dbReference>
<protein>
    <submittedName>
        <fullName evidence="1">Gamma-glutamyl-gamma-aminobutyrate hydrolase family protein</fullName>
    </submittedName>
</protein>